<dbReference type="EMBL" id="CAUYUJ010011415">
    <property type="protein sequence ID" value="CAK0831718.1"/>
    <property type="molecule type" value="Genomic_DNA"/>
</dbReference>
<feature type="compositionally biased region" description="Basic and acidic residues" evidence="1">
    <location>
        <begin position="570"/>
        <end position="599"/>
    </location>
</feature>
<evidence type="ECO:0000313" key="3">
    <source>
        <dbReference type="Proteomes" id="UP001189429"/>
    </source>
</evidence>
<evidence type="ECO:0000256" key="1">
    <source>
        <dbReference type="SAM" id="MobiDB-lite"/>
    </source>
</evidence>
<name>A0ABN9SJ44_9DINO</name>
<accession>A0ABN9SJ44</accession>
<evidence type="ECO:0000313" key="2">
    <source>
        <dbReference type="EMBL" id="CAK0831718.1"/>
    </source>
</evidence>
<dbReference type="Proteomes" id="UP001189429">
    <property type="component" value="Unassembled WGS sequence"/>
</dbReference>
<feature type="region of interest" description="Disordered" evidence="1">
    <location>
        <begin position="551"/>
        <end position="607"/>
    </location>
</feature>
<sequence>MARATAARGAAAGEGPPAGGEAADRPDRQGYQFGDLSRAVLARATRHGSGSDEAPPAAAASEPGAANAGGPSLAARAQLSRMQVPSASLAAQDQLLSGADRRPEGRLVQTLASVQEVGQAVSQAGARAQESVEQAGARAWESVEQARESAKQTGSAVADGAQAAGLAVSAGVQSAVPAVRDVSKKVVTGAAEVHQDIVQAHGDGGTSAAAERTAVHAAKAAIGAYAGYVGATAAAKTKAAEVGMIASHYVHDSVSEGTQQKLQEGASRALQGAKYLADVVATHGESAVKQGYASYVQASEIITAATEEAYAGLPEEKRQAILDKRRRVDDSKEHIKELGMTLARPLWKSVSASAGSALRDSVLSDPDMWPCVRRLCGPLMEELWHDIDEEILKGVELSIYKDPPPQDDGPRVGPLLRLRAFVLHHFLPHDRSIFGMLKDPVYLIFLAITFVPFWSARVGFYTLILLLLWAAPDGVDEYQLTSFVLSAKGMQFLTSGVVNNAYGAADYYIALHVCDGDQDCILRHTPGQNTSRRLPGDRLLRQRLPRVGGVLAAAPQHGARPPVSQGRGAPAEEARADQPGDERQGGGRRDPGAGRETPRRAALGPHEFRRLLPGAAGPALRRRQLPHEPLLVPRGVLPAVLPLLLLLPAGLPAAPPEGKRAALAGNCSPSAFHYSQSAYSQT</sequence>
<comment type="caution">
    <text evidence="2">The sequence shown here is derived from an EMBL/GenBank/DDBJ whole genome shotgun (WGS) entry which is preliminary data.</text>
</comment>
<organism evidence="2 3">
    <name type="scientific">Prorocentrum cordatum</name>
    <dbReference type="NCBI Taxonomy" id="2364126"/>
    <lineage>
        <taxon>Eukaryota</taxon>
        <taxon>Sar</taxon>
        <taxon>Alveolata</taxon>
        <taxon>Dinophyceae</taxon>
        <taxon>Prorocentrales</taxon>
        <taxon>Prorocentraceae</taxon>
        <taxon>Prorocentrum</taxon>
    </lineage>
</organism>
<dbReference type="PANTHER" id="PTHR40849:SF2">
    <property type="entry name" value="RGS DOMAIN-CONTAINING PROTEIN"/>
    <property type="match status" value="1"/>
</dbReference>
<reference evidence="2" key="1">
    <citation type="submission" date="2023-10" db="EMBL/GenBank/DDBJ databases">
        <authorList>
            <person name="Chen Y."/>
            <person name="Shah S."/>
            <person name="Dougan E. K."/>
            <person name="Thang M."/>
            <person name="Chan C."/>
        </authorList>
    </citation>
    <scope>NUCLEOTIDE SEQUENCE [LARGE SCALE GENOMIC DNA]</scope>
</reference>
<feature type="compositionally biased region" description="Low complexity" evidence="1">
    <location>
        <begin position="1"/>
        <end position="21"/>
    </location>
</feature>
<proteinExistence type="predicted"/>
<feature type="non-terminal residue" evidence="2">
    <location>
        <position position="682"/>
    </location>
</feature>
<gene>
    <name evidence="2" type="ORF">PCOR1329_LOCUS29988</name>
</gene>
<dbReference type="PANTHER" id="PTHR40849">
    <property type="entry name" value="C2 CALCIUM-DEPENDENT MEMBRANE TARGETING"/>
    <property type="match status" value="1"/>
</dbReference>
<protein>
    <submittedName>
        <fullName evidence="2">Uncharacterized protein</fullName>
    </submittedName>
</protein>
<feature type="compositionally biased region" description="Low complexity" evidence="1">
    <location>
        <begin position="51"/>
        <end position="71"/>
    </location>
</feature>
<feature type="region of interest" description="Disordered" evidence="1">
    <location>
        <begin position="1"/>
        <end position="71"/>
    </location>
</feature>
<keyword evidence="3" id="KW-1185">Reference proteome</keyword>